<keyword evidence="3" id="KW-0731">Sigma factor</keyword>
<dbReference type="InterPro" id="IPR013324">
    <property type="entry name" value="RNA_pol_sigma_r3/r4-like"/>
</dbReference>
<dbReference type="GO" id="GO:0016987">
    <property type="term" value="F:sigma factor activity"/>
    <property type="evidence" value="ECO:0007669"/>
    <property type="project" value="UniProtKB-KW"/>
</dbReference>
<accession>A0A937W4K3</accession>
<dbReference type="PANTHER" id="PTHR43133">
    <property type="entry name" value="RNA POLYMERASE ECF-TYPE SIGMA FACTO"/>
    <property type="match status" value="1"/>
</dbReference>
<evidence type="ECO:0000256" key="2">
    <source>
        <dbReference type="ARBA" id="ARBA00023015"/>
    </source>
</evidence>
<dbReference type="PANTHER" id="PTHR43133:SF46">
    <property type="entry name" value="RNA POLYMERASE SIGMA-70 FACTOR ECF SUBFAMILY"/>
    <property type="match status" value="1"/>
</dbReference>
<comment type="similarity">
    <text evidence="1">Belongs to the sigma-70 factor family. ECF subfamily.</text>
</comment>
<evidence type="ECO:0000256" key="4">
    <source>
        <dbReference type="ARBA" id="ARBA00023163"/>
    </source>
</evidence>
<dbReference type="GO" id="GO:0003677">
    <property type="term" value="F:DNA binding"/>
    <property type="evidence" value="ECO:0007669"/>
    <property type="project" value="InterPro"/>
</dbReference>
<evidence type="ECO:0000256" key="1">
    <source>
        <dbReference type="ARBA" id="ARBA00010641"/>
    </source>
</evidence>
<dbReference type="Gene3D" id="1.10.1740.10">
    <property type="match status" value="1"/>
</dbReference>
<dbReference type="CDD" id="cd06171">
    <property type="entry name" value="Sigma70_r4"/>
    <property type="match status" value="1"/>
</dbReference>
<proteinExistence type="inferred from homology"/>
<comment type="caution">
    <text evidence="7">The sequence shown here is derived from an EMBL/GenBank/DDBJ whole genome shotgun (WGS) entry which is preliminary data.</text>
</comment>
<keyword evidence="4" id="KW-0804">Transcription</keyword>
<dbReference type="AlphaFoldDB" id="A0A937W4K3"/>
<feature type="domain" description="RNA polymerase sigma factor 70 region 4 type 2" evidence="6">
    <location>
        <begin position="147"/>
        <end position="197"/>
    </location>
</feature>
<dbReference type="InterPro" id="IPR039425">
    <property type="entry name" value="RNA_pol_sigma-70-like"/>
</dbReference>
<evidence type="ECO:0000259" key="6">
    <source>
        <dbReference type="Pfam" id="PF08281"/>
    </source>
</evidence>
<dbReference type="SUPFAM" id="SSF88659">
    <property type="entry name" value="Sigma3 and sigma4 domains of RNA polymerase sigma factors"/>
    <property type="match status" value="1"/>
</dbReference>
<dbReference type="Pfam" id="PF08281">
    <property type="entry name" value="Sigma70_r4_2"/>
    <property type="match status" value="1"/>
</dbReference>
<dbReference type="InterPro" id="IPR014284">
    <property type="entry name" value="RNA_pol_sigma-70_dom"/>
</dbReference>
<gene>
    <name evidence="7" type="ORF">FJZ47_17725</name>
</gene>
<protein>
    <submittedName>
        <fullName evidence="7">Sigma-70 family RNA polymerase sigma factor</fullName>
    </submittedName>
</protein>
<sequence length="214" mass="24317">MMSEERSHSDPLSEATDRALMQRLQAGDRTAFDALFRQYVSKVFRQASHFLGNPAEAEEVVQEVFVTVYEKASTFRGEAAFTTWLYRLTANAALSRLRRRKRSREVAMEDYLPKFQPDGHHLVVRPIVDWSADVETRLAEAQMQQFLRQAIELLPPVDRAVLVLSDFEDLSNKDIGETLGLTVSAVKSRLHRARLFLRGQLAAALEPSATPERT</sequence>
<evidence type="ECO:0000256" key="3">
    <source>
        <dbReference type="ARBA" id="ARBA00023082"/>
    </source>
</evidence>
<dbReference type="EMBL" id="VGLS01000632">
    <property type="protein sequence ID" value="MBM3225620.1"/>
    <property type="molecule type" value="Genomic_DNA"/>
</dbReference>
<dbReference type="InterPro" id="IPR007627">
    <property type="entry name" value="RNA_pol_sigma70_r2"/>
</dbReference>
<evidence type="ECO:0000259" key="5">
    <source>
        <dbReference type="Pfam" id="PF04542"/>
    </source>
</evidence>
<dbReference type="InterPro" id="IPR013325">
    <property type="entry name" value="RNA_pol_sigma_r2"/>
</dbReference>
<dbReference type="Proteomes" id="UP000712673">
    <property type="component" value="Unassembled WGS sequence"/>
</dbReference>
<feature type="domain" description="RNA polymerase sigma-70 region 2" evidence="5">
    <location>
        <begin position="35"/>
        <end position="102"/>
    </location>
</feature>
<name>A0A937W4K3_UNCTE</name>
<keyword evidence="2" id="KW-0805">Transcription regulation</keyword>
<evidence type="ECO:0000313" key="8">
    <source>
        <dbReference type="Proteomes" id="UP000712673"/>
    </source>
</evidence>
<dbReference type="Pfam" id="PF04542">
    <property type="entry name" value="Sigma70_r2"/>
    <property type="match status" value="1"/>
</dbReference>
<dbReference type="GO" id="GO:0006352">
    <property type="term" value="P:DNA-templated transcription initiation"/>
    <property type="evidence" value="ECO:0007669"/>
    <property type="project" value="InterPro"/>
</dbReference>
<dbReference type="Gene3D" id="1.10.10.10">
    <property type="entry name" value="Winged helix-like DNA-binding domain superfamily/Winged helix DNA-binding domain"/>
    <property type="match status" value="1"/>
</dbReference>
<organism evidence="7 8">
    <name type="scientific">Tectimicrobiota bacterium</name>
    <dbReference type="NCBI Taxonomy" id="2528274"/>
    <lineage>
        <taxon>Bacteria</taxon>
        <taxon>Pseudomonadati</taxon>
        <taxon>Nitrospinota/Tectimicrobiota group</taxon>
        <taxon>Candidatus Tectimicrobiota</taxon>
    </lineage>
</organism>
<dbReference type="InterPro" id="IPR036388">
    <property type="entry name" value="WH-like_DNA-bd_sf"/>
</dbReference>
<evidence type="ECO:0000313" key="7">
    <source>
        <dbReference type="EMBL" id="MBM3225620.1"/>
    </source>
</evidence>
<dbReference type="SUPFAM" id="SSF88946">
    <property type="entry name" value="Sigma2 domain of RNA polymerase sigma factors"/>
    <property type="match status" value="1"/>
</dbReference>
<reference evidence="7" key="1">
    <citation type="submission" date="2019-03" db="EMBL/GenBank/DDBJ databases">
        <title>Lake Tanganyika Metagenome-Assembled Genomes (MAGs).</title>
        <authorList>
            <person name="Tran P."/>
        </authorList>
    </citation>
    <scope>NUCLEOTIDE SEQUENCE</scope>
    <source>
        <strain evidence="7">K_DeepCast_65m_m2_066</strain>
    </source>
</reference>
<dbReference type="NCBIfam" id="TIGR02937">
    <property type="entry name" value="sigma70-ECF"/>
    <property type="match status" value="1"/>
</dbReference>
<dbReference type="InterPro" id="IPR013249">
    <property type="entry name" value="RNA_pol_sigma70_r4_t2"/>
</dbReference>